<evidence type="ECO:0000256" key="6">
    <source>
        <dbReference type="RuleBase" id="RU004453"/>
    </source>
</evidence>
<dbReference type="EC" id="3.2.1.14" evidence="2"/>
<dbReference type="SUPFAM" id="SSF51445">
    <property type="entry name" value="(Trans)glycosidases"/>
    <property type="match status" value="1"/>
</dbReference>
<dbReference type="GO" id="GO:0008843">
    <property type="term" value="F:endochitinase activity"/>
    <property type="evidence" value="ECO:0007669"/>
    <property type="project" value="UniProtKB-EC"/>
</dbReference>
<dbReference type="GO" id="GO:0005975">
    <property type="term" value="P:carbohydrate metabolic process"/>
    <property type="evidence" value="ECO:0007669"/>
    <property type="project" value="InterPro"/>
</dbReference>
<dbReference type="InterPro" id="IPR017853">
    <property type="entry name" value="GH"/>
</dbReference>
<dbReference type="Gene3D" id="3.20.20.80">
    <property type="entry name" value="Glycosidases"/>
    <property type="match status" value="1"/>
</dbReference>
<dbReference type="GO" id="GO:0008061">
    <property type="term" value="F:chitin binding"/>
    <property type="evidence" value="ECO:0007669"/>
    <property type="project" value="InterPro"/>
</dbReference>
<sequence>MQAKIIHKDIFLNFKKMSPINRALLILISIFLITLAYASTVSRHSEDLQNPDDWYRTSDKHEIKRKFEYYWYYPSWKHLVFPSEKIPSDYLNWIFHAFIWADNDWGLVIPEWFEDQLIVDNLKKKWELVSISIGWWENSQWFREVAKKPLSRLRFISELRQFINENWYNGVDLDWEYPVWTIEADQFISFAKDIRRNIPGITLTAALPISLDSLWVEKIEEMQKYLDFVLVMAYDIEDGSDGYAWINAPLHRTDKMREDVSIATLLEANYISKWVPREKIVLWLPLYWRTYNVTAPYENTLWSEDIEYKDIPFDKCEKSYVWWPILKCEKSYVSYDDTRSIAEKIRYAKDNDLRWVFFWALWQDDNMIIYKLKNRLNRPTRQVQ</sequence>
<keyword evidence="3 5" id="KW-0378">Hydrolase</keyword>
<gene>
    <name evidence="8" type="ORF">ACD_2C00025G0004</name>
</gene>
<keyword evidence="4 5" id="KW-0326">Glycosidase</keyword>
<dbReference type="EMBL" id="AMFJ01000025">
    <property type="protein sequence ID" value="EKE30213.1"/>
    <property type="molecule type" value="Genomic_DNA"/>
</dbReference>
<dbReference type="InterPro" id="IPR001223">
    <property type="entry name" value="Glyco_hydro18_cat"/>
</dbReference>
<dbReference type="PROSITE" id="PS51910">
    <property type="entry name" value="GH18_2"/>
    <property type="match status" value="1"/>
</dbReference>
<reference evidence="8" key="1">
    <citation type="journal article" date="2012" name="Science">
        <title>Fermentation, hydrogen, and sulfur metabolism in multiple uncultivated bacterial phyla.</title>
        <authorList>
            <person name="Wrighton K.C."/>
            <person name="Thomas B.C."/>
            <person name="Sharon I."/>
            <person name="Miller C.S."/>
            <person name="Castelle C.J."/>
            <person name="VerBerkmoes N.C."/>
            <person name="Wilkins M.J."/>
            <person name="Hettich R.L."/>
            <person name="Lipton M.S."/>
            <person name="Williams K.H."/>
            <person name="Long P.E."/>
            <person name="Banfield J.F."/>
        </authorList>
    </citation>
    <scope>NUCLEOTIDE SEQUENCE [LARGE SCALE GENOMIC DNA]</scope>
</reference>
<proteinExistence type="inferred from homology"/>
<dbReference type="InterPro" id="IPR011583">
    <property type="entry name" value="Chitinase_II/V-like_cat"/>
</dbReference>
<evidence type="ECO:0000256" key="5">
    <source>
        <dbReference type="RuleBase" id="RU000489"/>
    </source>
</evidence>
<dbReference type="PANTHER" id="PTHR11177:SF317">
    <property type="entry name" value="CHITINASE 12-RELATED"/>
    <property type="match status" value="1"/>
</dbReference>
<name>K2G4P5_9BACT</name>
<comment type="catalytic activity">
    <reaction evidence="1">
        <text>Random endo-hydrolysis of N-acetyl-beta-D-glucosaminide (1-&gt;4)-beta-linkages in chitin and chitodextrins.</text>
        <dbReference type="EC" id="3.2.1.14"/>
    </reaction>
</comment>
<dbReference type="InterPro" id="IPR050314">
    <property type="entry name" value="Glycosyl_Hydrlase_18"/>
</dbReference>
<evidence type="ECO:0000256" key="2">
    <source>
        <dbReference type="ARBA" id="ARBA00012729"/>
    </source>
</evidence>
<dbReference type="Pfam" id="PF00704">
    <property type="entry name" value="Glyco_hydro_18"/>
    <property type="match status" value="1"/>
</dbReference>
<feature type="domain" description="GH18" evidence="7">
    <location>
        <begin position="67"/>
        <end position="379"/>
    </location>
</feature>
<evidence type="ECO:0000313" key="8">
    <source>
        <dbReference type="EMBL" id="EKE30213.1"/>
    </source>
</evidence>
<dbReference type="PANTHER" id="PTHR11177">
    <property type="entry name" value="CHITINASE"/>
    <property type="match status" value="1"/>
</dbReference>
<evidence type="ECO:0000256" key="3">
    <source>
        <dbReference type="ARBA" id="ARBA00022801"/>
    </source>
</evidence>
<protein>
    <recommendedName>
        <fullName evidence="2">chitinase</fullName>
        <ecNumber evidence="2">3.2.1.14</ecNumber>
    </recommendedName>
</protein>
<comment type="similarity">
    <text evidence="6">Belongs to the glycosyl hydrolase 18 family.</text>
</comment>
<evidence type="ECO:0000256" key="1">
    <source>
        <dbReference type="ARBA" id="ARBA00000822"/>
    </source>
</evidence>
<comment type="caution">
    <text evidence="8">The sequence shown here is derived from an EMBL/GenBank/DDBJ whole genome shotgun (WGS) entry which is preliminary data.</text>
</comment>
<dbReference type="InterPro" id="IPR001579">
    <property type="entry name" value="Glyco_hydro_18_chit_AS"/>
</dbReference>
<evidence type="ECO:0000256" key="4">
    <source>
        <dbReference type="ARBA" id="ARBA00023295"/>
    </source>
</evidence>
<dbReference type="PROSITE" id="PS01095">
    <property type="entry name" value="GH18_1"/>
    <property type="match status" value="1"/>
</dbReference>
<dbReference type="AlphaFoldDB" id="K2G4P5"/>
<organism evidence="8">
    <name type="scientific">uncultured bacterium</name>
    <name type="common">gcode 4</name>
    <dbReference type="NCBI Taxonomy" id="1234023"/>
    <lineage>
        <taxon>Bacteria</taxon>
        <taxon>environmental samples</taxon>
    </lineage>
</organism>
<accession>K2G4P5</accession>
<dbReference type="SMART" id="SM00636">
    <property type="entry name" value="Glyco_18"/>
    <property type="match status" value="1"/>
</dbReference>
<evidence type="ECO:0000259" key="7">
    <source>
        <dbReference type="PROSITE" id="PS51910"/>
    </source>
</evidence>